<sequence>MVTLNLGMADRAMSDSYPMVSSSSPCVGASGTLAHSESWVRQKKNESRINVVEMWSLRSMCGVPLKDRCGNSDVRNRCGLKEVEIGIEKGMLRREVAAFRPVRESSGGPILSSRHILFLPKRSGDSTSSYSFVKDRQRGGTTLGLRVLIDGGDYVLSDESHALFPLKML</sequence>
<protein>
    <submittedName>
        <fullName evidence="1">Uncharacterized protein</fullName>
    </submittedName>
</protein>
<name>A0A4C1VXH0_EUMVA</name>
<accession>A0A4C1VXH0</accession>
<dbReference type="AlphaFoldDB" id="A0A4C1VXH0"/>
<reference evidence="1 2" key="1">
    <citation type="journal article" date="2019" name="Commun. Biol.">
        <title>The bagworm genome reveals a unique fibroin gene that provides high tensile strength.</title>
        <authorList>
            <person name="Kono N."/>
            <person name="Nakamura H."/>
            <person name="Ohtoshi R."/>
            <person name="Tomita M."/>
            <person name="Numata K."/>
            <person name="Arakawa K."/>
        </authorList>
    </citation>
    <scope>NUCLEOTIDE SEQUENCE [LARGE SCALE GENOMIC DNA]</scope>
</reference>
<dbReference type="OrthoDB" id="425681at2759"/>
<comment type="caution">
    <text evidence="1">The sequence shown here is derived from an EMBL/GenBank/DDBJ whole genome shotgun (WGS) entry which is preliminary data.</text>
</comment>
<dbReference type="Proteomes" id="UP000299102">
    <property type="component" value="Unassembled WGS sequence"/>
</dbReference>
<evidence type="ECO:0000313" key="1">
    <source>
        <dbReference type="EMBL" id="GBP43042.1"/>
    </source>
</evidence>
<organism evidence="1 2">
    <name type="scientific">Eumeta variegata</name>
    <name type="common">Bagworm moth</name>
    <name type="synonym">Eumeta japonica</name>
    <dbReference type="NCBI Taxonomy" id="151549"/>
    <lineage>
        <taxon>Eukaryota</taxon>
        <taxon>Metazoa</taxon>
        <taxon>Ecdysozoa</taxon>
        <taxon>Arthropoda</taxon>
        <taxon>Hexapoda</taxon>
        <taxon>Insecta</taxon>
        <taxon>Pterygota</taxon>
        <taxon>Neoptera</taxon>
        <taxon>Endopterygota</taxon>
        <taxon>Lepidoptera</taxon>
        <taxon>Glossata</taxon>
        <taxon>Ditrysia</taxon>
        <taxon>Tineoidea</taxon>
        <taxon>Psychidae</taxon>
        <taxon>Oiketicinae</taxon>
        <taxon>Eumeta</taxon>
    </lineage>
</organism>
<proteinExistence type="predicted"/>
<evidence type="ECO:0000313" key="2">
    <source>
        <dbReference type="Proteomes" id="UP000299102"/>
    </source>
</evidence>
<dbReference type="EMBL" id="BGZK01000429">
    <property type="protein sequence ID" value="GBP43042.1"/>
    <property type="molecule type" value="Genomic_DNA"/>
</dbReference>
<gene>
    <name evidence="1" type="ORF">EVAR_96300_1</name>
</gene>
<keyword evidence="2" id="KW-1185">Reference proteome</keyword>